<feature type="transmembrane region" description="Helical" evidence="1">
    <location>
        <begin position="260"/>
        <end position="280"/>
    </location>
</feature>
<evidence type="ECO:0000313" key="3">
    <source>
        <dbReference type="EMBL" id="RCW35381.1"/>
    </source>
</evidence>
<feature type="transmembrane region" description="Helical" evidence="1">
    <location>
        <begin position="324"/>
        <end position="342"/>
    </location>
</feature>
<keyword evidence="1" id="KW-0472">Membrane</keyword>
<evidence type="ECO:0000256" key="1">
    <source>
        <dbReference type="SAM" id="Phobius"/>
    </source>
</evidence>
<accession>A0A368V8S9</accession>
<dbReference type="Proteomes" id="UP000252733">
    <property type="component" value="Unassembled WGS sequence"/>
</dbReference>
<name>A0A368V8S9_9BACT</name>
<evidence type="ECO:0000313" key="4">
    <source>
        <dbReference type="Proteomes" id="UP000252733"/>
    </source>
</evidence>
<sequence>MGNTESKRLYYFDFARATFLIMGIFYHSAFVFSHKPWLVEPSKELSWVFDYIINFLREFRMEGFFFISGFFAMMTILKRGKDYFVVSRSIRLGVPLFFFGLTINLLCEVVYLGVDIHNSFNAVFNYFLGGSWLHHLWFLGVLIVMILLTWGAVVLVPSFPKVLERVKISYILFLIILTGMVFLSRHLGFRVLNSPFGGPWVFFVKGKFFYYFPFFVVGLILYLKQDLLRTFINNWGMNLMISIVQFIIIFGGLREVLNRYLIEVFFPIGAIATVGVWLFIFKKFFDRNSTLTQNVSEASYSIYLLHQPLIIVTAPLILKLDIGIGFEYIVFVSFVFVLSYFFHRLVIRKIPIFYFLMNGKWR</sequence>
<dbReference type="GO" id="GO:0016747">
    <property type="term" value="F:acyltransferase activity, transferring groups other than amino-acyl groups"/>
    <property type="evidence" value="ECO:0007669"/>
    <property type="project" value="InterPro"/>
</dbReference>
<dbReference type="Pfam" id="PF01757">
    <property type="entry name" value="Acyl_transf_3"/>
    <property type="match status" value="1"/>
</dbReference>
<dbReference type="PANTHER" id="PTHR36927">
    <property type="entry name" value="BLR4337 PROTEIN"/>
    <property type="match status" value="1"/>
</dbReference>
<feature type="transmembrane region" description="Helical" evidence="1">
    <location>
        <begin position="168"/>
        <end position="188"/>
    </location>
</feature>
<dbReference type="EMBL" id="QPIZ01000010">
    <property type="protein sequence ID" value="RCW35381.1"/>
    <property type="molecule type" value="Genomic_DNA"/>
</dbReference>
<keyword evidence="4" id="KW-1185">Reference proteome</keyword>
<keyword evidence="3" id="KW-0808">Transferase</keyword>
<keyword evidence="1" id="KW-0812">Transmembrane</keyword>
<feature type="transmembrane region" description="Helical" evidence="1">
    <location>
        <begin position="92"/>
        <end position="114"/>
    </location>
</feature>
<feature type="domain" description="Acyltransferase 3" evidence="2">
    <location>
        <begin position="10"/>
        <end position="340"/>
    </location>
</feature>
<organism evidence="3 4">
    <name type="scientific">Marinilabilia salmonicolor</name>
    <dbReference type="NCBI Taxonomy" id="989"/>
    <lineage>
        <taxon>Bacteria</taxon>
        <taxon>Pseudomonadati</taxon>
        <taxon>Bacteroidota</taxon>
        <taxon>Bacteroidia</taxon>
        <taxon>Marinilabiliales</taxon>
        <taxon>Marinilabiliaceae</taxon>
        <taxon>Marinilabilia</taxon>
    </lineage>
</organism>
<dbReference type="RefSeq" id="WP_181872067.1">
    <property type="nucleotide sequence ID" value="NZ_QPIZ01000010.1"/>
</dbReference>
<feature type="transmembrane region" description="Helical" evidence="1">
    <location>
        <begin position="134"/>
        <end position="156"/>
    </location>
</feature>
<keyword evidence="3" id="KW-0012">Acyltransferase</keyword>
<feature type="transmembrane region" description="Helical" evidence="1">
    <location>
        <begin position="235"/>
        <end position="254"/>
    </location>
</feature>
<proteinExistence type="predicted"/>
<protein>
    <submittedName>
        <fullName evidence="3">Surface polysaccharide O-acyltransferase-like enzyme</fullName>
    </submittedName>
</protein>
<dbReference type="InterPro" id="IPR050623">
    <property type="entry name" value="Glucan_succinyl_AcylTrfase"/>
</dbReference>
<reference evidence="3 4" key="1">
    <citation type="submission" date="2018-07" db="EMBL/GenBank/DDBJ databases">
        <title>Freshwater and sediment microbial communities from various areas in North America, analyzing microbe dynamics in response to fracking.</title>
        <authorList>
            <person name="Lamendella R."/>
        </authorList>
    </citation>
    <scope>NUCLEOTIDE SEQUENCE [LARGE SCALE GENOMIC DNA]</scope>
    <source>
        <strain evidence="3 4">160A</strain>
    </source>
</reference>
<keyword evidence="1" id="KW-1133">Transmembrane helix</keyword>
<feature type="transmembrane region" description="Helical" evidence="1">
    <location>
        <begin position="208"/>
        <end position="223"/>
    </location>
</feature>
<feature type="transmembrane region" description="Helical" evidence="1">
    <location>
        <begin position="300"/>
        <end position="318"/>
    </location>
</feature>
<comment type="caution">
    <text evidence="3">The sequence shown here is derived from an EMBL/GenBank/DDBJ whole genome shotgun (WGS) entry which is preliminary data.</text>
</comment>
<feature type="transmembrane region" description="Helical" evidence="1">
    <location>
        <begin position="12"/>
        <end position="32"/>
    </location>
</feature>
<evidence type="ECO:0000259" key="2">
    <source>
        <dbReference type="Pfam" id="PF01757"/>
    </source>
</evidence>
<dbReference type="AlphaFoldDB" id="A0A368V8S9"/>
<gene>
    <name evidence="3" type="ORF">DFO77_110155</name>
</gene>
<feature type="transmembrane region" description="Helical" evidence="1">
    <location>
        <begin position="63"/>
        <end position="80"/>
    </location>
</feature>
<dbReference type="PANTHER" id="PTHR36927:SF1">
    <property type="entry name" value="MDO-LIKE PROTEIN"/>
    <property type="match status" value="1"/>
</dbReference>
<dbReference type="InterPro" id="IPR002656">
    <property type="entry name" value="Acyl_transf_3_dom"/>
</dbReference>